<evidence type="ECO:0000313" key="1">
    <source>
        <dbReference type="EMBL" id="EDP54952.1"/>
    </source>
</evidence>
<protein>
    <submittedName>
        <fullName evidence="1">Uncharacterized protein</fullName>
    </submittedName>
</protein>
<reference evidence="1 2" key="1">
    <citation type="journal article" date="2008" name="PLoS Genet.">
        <title>Genomic islands in the pathogenic filamentous fungus Aspergillus fumigatus.</title>
        <authorList>
            <person name="Fedorova N.D."/>
            <person name="Khaldi N."/>
            <person name="Joardar V.S."/>
            <person name="Maiti R."/>
            <person name="Amedeo P."/>
            <person name="Anderson M.J."/>
            <person name="Crabtree J."/>
            <person name="Silva J.C."/>
            <person name="Badger J.H."/>
            <person name="Albarraq A."/>
            <person name="Angiuoli S."/>
            <person name="Bussey H."/>
            <person name="Bowyer P."/>
            <person name="Cotty P.J."/>
            <person name="Dyer P.S."/>
            <person name="Egan A."/>
            <person name="Galens K."/>
            <person name="Fraser-Liggett C.M."/>
            <person name="Haas B.J."/>
            <person name="Inman J.M."/>
            <person name="Kent R."/>
            <person name="Lemieux S."/>
            <person name="Malavazi I."/>
            <person name="Orvis J."/>
            <person name="Roemer T."/>
            <person name="Ronning C.M."/>
            <person name="Sundaram J.P."/>
            <person name="Sutton G."/>
            <person name="Turner G."/>
            <person name="Venter J.C."/>
            <person name="White O.R."/>
            <person name="Whitty B.R."/>
            <person name="Youngman P."/>
            <person name="Wolfe K.H."/>
            <person name="Goldman G.H."/>
            <person name="Wortman J.R."/>
            <person name="Jiang B."/>
            <person name="Denning D.W."/>
            <person name="Nierman W.C."/>
        </authorList>
    </citation>
    <scope>NUCLEOTIDE SEQUENCE [LARGE SCALE GENOMIC DNA]</scope>
    <source>
        <strain evidence="2">CBS 144.89 / FGSC A1163 / CEA10</strain>
    </source>
</reference>
<proteinExistence type="predicted"/>
<keyword evidence="2" id="KW-1185">Reference proteome</keyword>
<sequence length="74" mass="8498">MYKVKGRVGAYHAGQNRASRKCPSEGLFIPHTILDNHERGVVVYCRGQLRGYGVLINGLVRADDVVIWMCYFRW</sequence>
<dbReference type="AlphaFoldDB" id="B0XU29"/>
<accession>B0XU29</accession>
<dbReference type="EMBL" id="DS499595">
    <property type="protein sequence ID" value="EDP54952.1"/>
    <property type="molecule type" value="Genomic_DNA"/>
</dbReference>
<name>B0XU29_ASPFC</name>
<dbReference type="VEuPathDB" id="FungiDB:AFUB_030120"/>
<organism evidence="1 2">
    <name type="scientific">Aspergillus fumigatus (strain CBS 144.89 / FGSC A1163 / CEA10)</name>
    <name type="common">Neosartorya fumigata</name>
    <dbReference type="NCBI Taxonomy" id="451804"/>
    <lineage>
        <taxon>Eukaryota</taxon>
        <taxon>Fungi</taxon>
        <taxon>Dikarya</taxon>
        <taxon>Ascomycota</taxon>
        <taxon>Pezizomycotina</taxon>
        <taxon>Eurotiomycetes</taxon>
        <taxon>Eurotiomycetidae</taxon>
        <taxon>Eurotiales</taxon>
        <taxon>Aspergillaceae</taxon>
        <taxon>Aspergillus</taxon>
        <taxon>Aspergillus subgen. Fumigati</taxon>
    </lineage>
</organism>
<evidence type="ECO:0000313" key="2">
    <source>
        <dbReference type="Proteomes" id="UP000001699"/>
    </source>
</evidence>
<dbReference type="HOGENOM" id="CLU_2687344_0_0_1"/>
<gene>
    <name evidence="1" type="ORF">AFUB_030120</name>
</gene>
<dbReference type="Proteomes" id="UP000001699">
    <property type="component" value="Unassembled WGS sequence"/>
</dbReference>